<feature type="region of interest" description="C-terminal hotdog fold" evidence="5">
    <location>
        <begin position="1022"/>
        <end position="1175"/>
    </location>
</feature>
<dbReference type="InterPro" id="IPR016039">
    <property type="entry name" value="Thiolase-like"/>
</dbReference>
<dbReference type="InterPro" id="IPR042104">
    <property type="entry name" value="PKS_dehydratase_sf"/>
</dbReference>
<dbReference type="OrthoDB" id="329835at2759"/>
<dbReference type="GO" id="GO:0004312">
    <property type="term" value="F:fatty acid synthase activity"/>
    <property type="evidence" value="ECO:0007669"/>
    <property type="project" value="TreeGrafter"/>
</dbReference>
<dbReference type="InterPro" id="IPR016036">
    <property type="entry name" value="Malonyl_transacylase_ACP-bd"/>
</dbReference>
<feature type="domain" description="PKS/mFAS DH" evidence="7">
    <location>
        <begin position="882"/>
        <end position="1175"/>
    </location>
</feature>
<dbReference type="PANTHER" id="PTHR43775">
    <property type="entry name" value="FATTY ACID SYNTHASE"/>
    <property type="match status" value="1"/>
</dbReference>
<dbReference type="Pfam" id="PF16197">
    <property type="entry name" value="KAsynt_C_assoc"/>
    <property type="match status" value="1"/>
</dbReference>
<dbReference type="Pfam" id="PF14765">
    <property type="entry name" value="PS-DH"/>
    <property type="match status" value="1"/>
</dbReference>
<dbReference type="PROSITE" id="PS52004">
    <property type="entry name" value="KS3_2"/>
    <property type="match status" value="1"/>
</dbReference>
<dbReference type="SUPFAM" id="SSF55048">
    <property type="entry name" value="Probable ACP-binding domain of malonyl-CoA ACP transacylase"/>
    <property type="match status" value="1"/>
</dbReference>
<evidence type="ECO:0000313" key="8">
    <source>
        <dbReference type="EMBL" id="KZT71132.1"/>
    </source>
</evidence>
<dbReference type="InterPro" id="IPR013968">
    <property type="entry name" value="PKS_KR"/>
</dbReference>
<evidence type="ECO:0000256" key="3">
    <source>
        <dbReference type="ARBA" id="ARBA00022679"/>
    </source>
</evidence>
<dbReference type="Gene3D" id="1.10.1200.10">
    <property type="entry name" value="ACP-like"/>
    <property type="match status" value="1"/>
</dbReference>
<dbReference type="InterPro" id="IPR057326">
    <property type="entry name" value="KR_dom"/>
</dbReference>
<accession>A0A165RTB1</accession>
<dbReference type="InterPro" id="IPR049900">
    <property type="entry name" value="PKS_mFAS_DH"/>
</dbReference>
<dbReference type="PROSITE" id="PS00012">
    <property type="entry name" value="PHOSPHOPANTETHEINE"/>
    <property type="match status" value="1"/>
</dbReference>
<gene>
    <name evidence="8" type="ORF">DAEQUDRAFT_764066</name>
</gene>
<dbReference type="InterPro" id="IPR036736">
    <property type="entry name" value="ACP-like_sf"/>
</dbReference>
<protein>
    <submittedName>
        <fullName evidence="8">Ketoacyl-synt-domain-containing protein</fullName>
    </submittedName>
</protein>
<dbReference type="InterPro" id="IPR036291">
    <property type="entry name" value="NAD(P)-bd_dom_sf"/>
</dbReference>
<dbReference type="InterPro" id="IPR032821">
    <property type="entry name" value="PKS_assoc"/>
</dbReference>
<dbReference type="CDD" id="cd00833">
    <property type="entry name" value="PKS"/>
    <property type="match status" value="1"/>
</dbReference>
<dbReference type="PANTHER" id="PTHR43775:SF37">
    <property type="entry name" value="SI:DKEY-61P9.11"/>
    <property type="match status" value="1"/>
</dbReference>
<dbReference type="InterPro" id="IPR013120">
    <property type="entry name" value="FAR_NAD-bd"/>
</dbReference>
<keyword evidence="4" id="KW-0511">Multifunctional enzyme</keyword>
<evidence type="ECO:0000256" key="4">
    <source>
        <dbReference type="ARBA" id="ARBA00023268"/>
    </source>
</evidence>
<dbReference type="InterPro" id="IPR001227">
    <property type="entry name" value="Ac_transferase_dom_sf"/>
</dbReference>
<proteinExistence type="predicted"/>
<reference evidence="8 9" key="1">
    <citation type="journal article" date="2016" name="Mol. Biol. Evol.">
        <title>Comparative Genomics of Early-Diverging Mushroom-Forming Fungi Provides Insights into the Origins of Lignocellulose Decay Capabilities.</title>
        <authorList>
            <person name="Nagy L.G."/>
            <person name="Riley R."/>
            <person name="Tritt A."/>
            <person name="Adam C."/>
            <person name="Daum C."/>
            <person name="Floudas D."/>
            <person name="Sun H."/>
            <person name="Yadav J.S."/>
            <person name="Pangilinan J."/>
            <person name="Larsson K.H."/>
            <person name="Matsuura K."/>
            <person name="Barry K."/>
            <person name="Labutti K."/>
            <person name="Kuo R."/>
            <person name="Ohm R.A."/>
            <person name="Bhattacharya S.S."/>
            <person name="Shirouzu T."/>
            <person name="Yoshinaga Y."/>
            <person name="Martin F.M."/>
            <person name="Grigoriev I.V."/>
            <person name="Hibbett D.S."/>
        </authorList>
    </citation>
    <scope>NUCLEOTIDE SEQUENCE [LARGE SCALE GENOMIC DNA]</scope>
    <source>
        <strain evidence="8 9">L-15889</strain>
    </source>
</reference>
<evidence type="ECO:0000256" key="2">
    <source>
        <dbReference type="ARBA" id="ARBA00022553"/>
    </source>
</evidence>
<dbReference type="PROSITE" id="PS52019">
    <property type="entry name" value="PKS_MFAS_DH"/>
    <property type="match status" value="1"/>
</dbReference>
<dbReference type="InterPro" id="IPR016035">
    <property type="entry name" value="Acyl_Trfase/lysoPLipase"/>
</dbReference>
<evidence type="ECO:0000256" key="1">
    <source>
        <dbReference type="ARBA" id="ARBA00022450"/>
    </source>
</evidence>
<dbReference type="Gene3D" id="3.40.47.10">
    <property type="match status" value="1"/>
</dbReference>
<keyword evidence="2" id="KW-0597">Phosphoprotein</keyword>
<dbReference type="SUPFAM" id="SSF52151">
    <property type="entry name" value="FabD/lysophospholipase-like"/>
    <property type="match status" value="1"/>
</dbReference>
<dbReference type="Pfam" id="PF00698">
    <property type="entry name" value="Acyl_transf_1"/>
    <property type="match status" value="1"/>
</dbReference>
<dbReference type="SMART" id="SM00826">
    <property type="entry name" value="PKS_DH"/>
    <property type="match status" value="1"/>
</dbReference>
<feature type="region of interest" description="N-terminal hotdog fold" evidence="5">
    <location>
        <begin position="882"/>
        <end position="1007"/>
    </location>
</feature>
<dbReference type="InterPro" id="IPR050091">
    <property type="entry name" value="PKS_NRPS_Biosynth_Enz"/>
</dbReference>
<feature type="active site" description="Proton donor; for dehydratase activity" evidence="5">
    <location>
        <position position="1087"/>
    </location>
</feature>
<dbReference type="GO" id="GO:0006633">
    <property type="term" value="P:fatty acid biosynthetic process"/>
    <property type="evidence" value="ECO:0007669"/>
    <property type="project" value="TreeGrafter"/>
</dbReference>
<dbReference type="STRING" id="1314783.A0A165RTB1"/>
<dbReference type="InterPro" id="IPR014031">
    <property type="entry name" value="Ketoacyl_synth_C"/>
</dbReference>
<dbReference type="SMART" id="SM00825">
    <property type="entry name" value="PKS_KS"/>
    <property type="match status" value="1"/>
</dbReference>
<dbReference type="SUPFAM" id="SSF51735">
    <property type="entry name" value="NAD(P)-binding Rossmann-fold domains"/>
    <property type="match status" value="2"/>
</dbReference>
<dbReference type="GO" id="GO:0044550">
    <property type="term" value="P:secondary metabolite biosynthetic process"/>
    <property type="evidence" value="ECO:0007669"/>
    <property type="project" value="UniProtKB-ARBA"/>
</dbReference>
<dbReference type="SMART" id="SM00827">
    <property type="entry name" value="PKS_AT"/>
    <property type="match status" value="1"/>
</dbReference>
<dbReference type="InterPro" id="IPR006162">
    <property type="entry name" value="Ppantetheine_attach_site"/>
</dbReference>
<dbReference type="InterPro" id="IPR049551">
    <property type="entry name" value="PKS_DH_C"/>
</dbReference>
<dbReference type="Pfam" id="PF07993">
    <property type="entry name" value="NAD_binding_4"/>
    <property type="match status" value="1"/>
</dbReference>
<dbReference type="Pfam" id="PF00109">
    <property type="entry name" value="ketoacyl-synt"/>
    <property type="match status" value="1"/>
</dbReference>
<dbReference type="SUPFAM" id="SSF47336">
    <property type="entry name" value="ACP-like"/>
    <property type="match status" value="1"/>
</dbReference>
<evidence type="ECO:0000313" key="9">
    <source>
        <dbReference type="Proteomes" id="UP000076727"/>
    </source>
</evidence>
<evidence type="ECO:0000259" key="7">
    <source>
        <dbReference type="PROSITE" id="PS52019"/>
    </source>
</evidence>
<dbReference type="Gene3D" id="3.40.50.720">
    <property type="entry name" value="NAD(P)-binding Rossmann-like Domain"/>
    <property type="match status" value="2"/>
</dbReference>
<dbReference type="Pfam" id="PF21089">
    <property type="entry name" value="PKS_DH_N"/>
    <property type="match status" value="1"/>
</dbReference>
<dbReference type="Gene3D" id="3.10.129.110">
    <property type="entry name" value="Polyketide synthase dehydratase"/>
    <property type="match status" value="1"/>
</dbReference>
<dbReference type="Proteomes" id="UP000076727">
    <property type="component" value="Unassembled WGS sequence"/>
</dbReference>
<keyword evidence="9" id="KW-1185">Reference proteome</keyword>
<dbReference type="Pfam" id="PF02801">
    <property type="entry name" value="Ketoacyl-synt_C"/>
    <property type="match status" value="1"/>
</dbReference>
<evidence type="ECO:0000256" key="5">
    <source>
        <dbReference type="PROSITE-ProRule" id="PRU01363"/>
    </source>
</evidence>
<dbReference type="EMBL" id="KV429047">
    <property type="protein sequence ID" value="KZT71132.1"/>
    <property type="molecule type" value="Genomic_DNA"/>
</dbReference>
<dbReference type="Pfam" id="PF00550">
    <property type="entry name" value="PP-binding"/>
    <property type="match status" value="1"/>
</dbReference>
<dbReference type="Gene3D" id="3.40.366.10">
    <property type="entry name" value="Malonyl-Coenzyme A Acyl Carrier Protein, domain 2"/>
    <property type="match status" value="1"/>
</dbReference>
<dbReference type="InterPro" id="IPR009081">
    <property type="entry name" value="PP-bd_ACP"/>
</dbReference>
<sequence length="2355" mass="255799">MSSSNHFPVAIVGVAAELPSGSWSQRNLDYNSFYDFLLQGGEAYEKIPLERFSIHKLKGTAPGQVVTDTGAFLKAIDLFDPVEFGVTSKDARLMSLGTRKLLETTFLALLDSGIDYRGRNVGCYMSAVAHDIFAISGHDDTEARGAFSYTPAMVANRVSYHLDLRGPTVPLDTACSSTLYATHFAVQALRNGECESAVVGGCQLNHRFAEWLLYSQGGILSPDGKCKPFDISANGFGRGEAVVSIVLKPLDAALRDRDGVYATILGTGINSSGSLAPVNAPVASAQQDAMLRAFGQAQRSPGEVDFIELHATGTASGDPTEANWVGDQFKRDGELLVGSVKGNIGHTEITAFLSSLCKVCHIIEHGVIPPTVNFTVPNPAIHWAEHRMRVPVTPEKLSIRSPSGRALIAMSSSGIGGANGHCVIEAYSSNPDGFPRMWACESSTVPSLLLACGLSPRAATAVGESIKGTHTDQDRKRISLALGRRARSMVWRSYSVVSDGQVPRFSEPILVPKAAPEIVFVFSGQGPQHWNMGRELFKSCVPFRETVVELDQVYAGVTGKSLISDIGLFGEGDVADPLGDVWPISVTLPALAILQIALVDTLATIGVKPTAVVGHSAGETAVIYASGTASKAMAVELAIARGRAMELLEQHDGTMAALACSSVQAEKIIAAVIAELGPAPLEVGCLNAPNAVTLSGSTTHVVSAVRRAKAAGILATRLRTKVPVHSSMMSLCQAEYEERVGKVFSKHAVGPMKVEVFSTLTGNLLNSPHDPLYFWENTAGPVMFESAMKAIHARYQLAVFVELGPHPVLSGYISEIVGQGTMVLSPLKRSKSVDVGDVTPFMDFVGRLVCAGYSSVDMDVLCGSTEDARTSLPPYPLARKQVPYVAPTFEITRQRQVRYGPLNYPQLQINTQTHPELADHIIKHEPIMPAAGFLEMALEFGAKRLWDVNFHSMLSLSSERPTPVHVQLEGSKWSVRSASALDFSLIWPPAYHRLHATGYLSMCSEADTDIRPVPLSDIRARLQKLEMKNFYDSLASFANYGPTYRRVLSCYHGVDRCGLEELLVEIRGAANDLDNLSYYCLHPAILDAALHVAVHPLITGAITDGRYYLPSRVGALTIHDALERGIPDRIYAYGVFVSWTPDSLTYDFKITNGSGLILCSIEALEVVAHGQAPLAVQNRYEVIYHQLNIRVPTPIDDGSVSARARKVVVFDNTPKDRHNGLQIFQYRRGHEMDLQQGIRKLSAIEEEALCFIASEGMDGDAVLGFTRSLRKEYHSWRVFCVVFPSARPLHEHEEAARSLCAHPLAEEEMFVYVDGSVHAARVAPSSAPRRMAHFDRAMPWAHVKGTISQVPRPAMPLDHVLVHITGLSPRISSCQTFVGHVGDCPGVHIGITFGPLANYAIAHRGSISELAKSPGADCSPDGLAIVIAVLAIGHARFNDPSRLRGSCILVTHSETSTGRNICRLYESRGFRVIRLPSQAGAREAKTVLDMKPKFIVSGREREAEDDVDNIVYELQPGKIFQWDDPSTGVAQVMAEDPWAIGDALKLVLSLPADSSIKSVSPIELLNTALPVEVPVMSTIFDPDKAYILVGGIGGLGLPIAYWMYNNGAREIVLTSRGGVMKLGTREEFIAFRLLHYLQSQADLVLRTEAVEASSIEQTKRLVDSITKPIGGCMILAAVLSDRTFSKHTSETFEMPYTSKLGAFDALERALNIDSLDFLLAYSSIAGLAGNAGQTNYSSANTALTGLTRRYRNSATLVPPMVNDTGFFLNMAATDSIQWSRYRHLNACAMTCYELCECIGEALLKLREGPLWQYIPDYNWGLVQNNLGSSPLYDYLVTKQSSSDVDQISADEPQCTLSDIICDVLDIDHEDLSPDVPLTSYGLDSLSATALSHALAPYLTVSQLQLLADVTLAHLEQLREELSSATTPEAASIEEEAVTAADVDGPTKLKAEEMMVLLRKYSSDLPSRAHAATARTKRIILLTGSTGSVGSHVLAHLLSHSSSYNVFALVRRDPSGMSPIERLMEVFKARELDASSLMSHKLTALEGDMTMPTFGLSAAVYQDLLQSVTHVVHLAWPIDFVTPLSALEPHIRGMRYLIDFAASSAAQVKFLFSSTAGMFRRLPDRKPMAEVLVTDPLVAVGSGYSESKWVAERLISIAGEKHIFSPTIVRLGQLSGSARNGVWRTSEWIPSMVSASVALGCLPDARGDVSWLPVDAAAAALADLVDCPADVLHLCHPRPVTWREVFAHFALVLALPLVPYADWIVRLERGLSLEAAAPRGLEHGLRLLEIFRSAADADEPTPDVMGKIVPRVDITHALVHSAALREGTLPQIGREDVRRWIEYWRREGFLPPEGAS</sequence>
<organism evidence="8 9">
    <name type="scientific">Daedalea quercina L-15889</name>
    <dbReference type="NCBI Taxonomy" id="1314783"/>
    <lineage>
        <taxon>Eukaryota</taxon>
        <taxon>Fungi</taxon>
        <taxon>Dikarya</taxon>
        <taxon>Basidiomycota</taxon>
        <taxon>Agaricomycotina</taxon>
        <taxon>Agaricomycetes</taxon>
        <taxon>Polyporales</taxon>
        <taxon>Fomitopsis</taxon>
    </lineage>
</organism>
<dbReference type="InterPro" id="IPR020807">
    <property type="entry name" value="PKS_DH"/>
</dbReference>
<dbReference type="Pfam" id="PF08659">
    <property type="entry name" value="KR"/>
    <property type="match status" value="1"/>
</dbReference>
<keyword evidence="1" id="KW-0596">Phosphopantetheine</keyword>
<evidence type="ECO:0000259" key="6">
    <source>
        <dbReference type="PROSITE" id="PS52004"/>
    </source>
</evidence>
<feature type="domain" description="Ketosynthase family 3 (KS3)" evidence="6">
    <location>
        <begin position="6"/>
        <end position="426"/>
    </location>
</feature>
<dbReference type="InterPro" id="IPR049552">
    <property type="entry name" value="PKS_DH_N"/>
</dbReference>
<dbReference type="InterPro" id="IPR020841">
    <property type="entry name" value="PKS_Beta-ketoAc_synthase_dom"/>
</dbReference>
<dbReference type="InterPro" id="IPR014043">
    <property type="entry name" value="Acyl_transferase_dom"/>
</dbReference>
<feature type="active site" description="Proton acceptor; for dehydratase activity" evidence="5">
    <location>
        <position position="920"/>
    </location>
</feature>
<keyword evidence="3" id="KW-0808">Transferase</keyword>
<dbReference type="SUPFAM" id="SSF53901">
    <property type="entry name" value="Thiolase-like"/>
    <property type="match status" value="1"/>
</dbReference>
<dbReference type="SMART" id="SM00822">
    <property type="entry name" value="PKS_KR"/>
    <property type="match status" value="1"/>
</dbReference>
<dbReference type="InterPro" id="IPR014030">
    <property type="entry name" value="Ketoacyl_synth_N"/>
</dbReference>
<name>A0A165RTB1_9APHY</name>